<feature type="domain" description="Cyclin-like" evidence="6">
    <location>
        <begin position="281"/>
        <end position="365"/>
    </location>
</feature>
<evidence type="ECO:0000313" key="8">
    <source>
        <dbReference type="EMBL" id="PWA01110.1"/>
    </source>
</evidence>
<comment type="caution">
    <text evidence="8">The sequence shown here is derived from an EMBL/GenBank/DDBJ whole genome shotgun (WGS) entry which is preliminary data.</text>
</comment>
<name>A0A2U1J7M3_SMIAN</name>
<protein>
    <submittedName>
        <fullName evidence="8">Uncharacterized protein</fullName>
    </submittedName>
</protein>
<keyword evidence="3" id="KW-0131">Cell cycle</keyword>
<evidence type="ECO:0000259" key="7">
    <source>
        <dbReference type="SMART" id="SM01332"/>
    </source>
</evidence>
<comment type="similarity">
    <text evidence="4">Belongs to the cyclin family.</text>
</comment>
<dbReference type="SUPFAM" id="SSF47954">
    <property type="entry name" value="Cyclin-like"/>
    <property type="match status" value="2"/>
</dbReference>
<evidence type="ECO:0000256" key="4">
    <source>
        <dbReference type="RuleBase" id="RU000383"/>
    </source>
</evidence>
<feature type="region of interest" description="Disordered" evidence="5">
    <location>
        <begin position="153"/>
        <end position="172"/>
    </location>
</feature>
<feature type="compositionally biased region" description="Low complexity" evidence="5">
    <location>
        <begin position="179"/>
        <end position="194"/>
    </location>
</feature>
<organism evidence="8 9">
    <name type="scientific">Smittium angustum</name>
    <dbReference type="NCBI Taxonomy" id="133377"/>
    <lineage>
        <taxon>Eukaryota</taxon>
        <taxon>Fungi</taxon>
        <taxon>Fungi incertae sedis</taxon>
        <taxon>Zoopagomycota</taxon>
        <taxon>Kickxellomycotina</taxon>
        <taxon>Harpellomycetes</taxon>
        <taxon>Harpellales</taxon>
        <taxon>Legeriomycetaceae</taxon>
        <taxon>Smittium</taxon>
    </lineage>
</organism>
<feature type="region of interest" description="Disordered" evidence="5">
    <location>
        <begin position="13"/>
        <end position="39"/>
    </location>
</feature>
<feature type="domain" description="Cyclin-like" evidence="6">
    <location>
        <begin position="378"/>
        <end position="459"/>
    </location>
</feature>
<keyword evidence="9" id="KW-1185">Reference proteome</keyword>
<dbReference type="Pfam" id="PF02984">
    <property type="entry name" value="Cyclin_C"/>
    <property type="match status" value="1"/>
</dbReference>
<dbReference type="PANTHER" id="PTHR10177">
    <property type="entry name" value="CYCLINS"/>
    <property type="match status" value="1"/>
</dbReference>
<dbReference type="Pfam" id="PF00134">
    <property type="entry name" value="Cyclin_N"/>
    <property type="match status" value="1"/>
</dbReference>
<evidence type="ECO:0000256" key="3">
    <source>
        <dbReference type="ARBA" id="ARBA00023306"/>
    </source>
</evidence>
<keyword evidence="2 4" id="KW-0195">Cyclin</keyword>
<dbReference type="InterPro" id="IPR039361">
    <property type="entry name" value="Cyclin"/>
</dbReference>
<dbReference type="CDD" id="cd20512">
    <property type="entry name" value="CYCLIN_CLBs_yeast_rpt2"/>
    <property type="match status" value="1"/>
</dbReference>
<dbReference type="InterPro" id="IPR013763">
    <property type="entry name" value="Cyclin-like_dom"/>
</dbReference>
<dbReference type="Gene3D" id="1.10.472.10">
    <property type="entry name" value="Cyclin-like"/>
    <property type="match status" value="2"/>
</dbReference>
<dbReference type="PROSITE" id="PS00292">
    <property type="entry name" value="CYCLINS"/>
    <property type="match status" value="1"/>
</dbReference>
<evidence type="ECO:0000313" key="9">
    <source>
        <dbReference type="Proteomes" id="UP000245591"/>
    </source>
</evidence>
<feature type="region of interest" description="Disordered" evidence="5">
    <location>
        <begin position="508"/>
        <end position="532"/>
    </location>
</feature>
<dbReference type="EMBL" id="MBFU01000229">
    <property type="protein sequence ID" value="PWA01110.1"/>
    <property type="molecule type" value="Genomic_DNA"/>
</dbReference>
<feature type="compositionally biased region" description="Low complexity" evidence="5">
    <location>
        <begin position="30"/>
        <end position="39"/>
    </location>
</feature>
<evidence type="ECO:0000256" key="5">
    <source>
        <dbReference type="SAM" id="MobiDB-lite"/>
    </source>
</evidence>
<accession>A0A2U1J7M3</accession>
<dbReference type="GO" id="GO:0051301">
    <property type="term" value="P:cell division"/>
    <property type="evidence" value="ECO:0007669"/>
    <property type="project" value="UniProtKB-KW"/>
</dbReference>
<dbReference type="Proteomes" id="UP000245591">
    <property type="component" value="Unassembled WGS sequence"/>
</dbReference>
<proteinExistence type="inferred from homology"/>
<gene>
    <name evidence="8" type="ORF">BB558_002836</name>
</gene>
<reference evidence="8 9" key="1">
    <citation type="journal article" date="2018" name="MBio">
        <title>Comparative Genomics Reveals the Core Gene Toolbox for the Fungus-Insect Symbiosis.</title>
        <authorList>
            <person name="Wang Y."/>
            <person name="Stata M."/>
            <person name="Wang W."/>
            <person name="Stajich J.E."/>
            <person name="White M.M."/>
            <person name="Moncalvo J.M."/>
        </authorList>
    </citation>
    <scope>NUCLEOTIDE SEQUENCE [LARGE SCALE GENOMIC DNA]</scope>
    <source>
        <strain evidence="8 9">AUS-126-30</strain>
    </source>
</reference>
<dbReference type="SMART" id="SM00385">
    <property type="entry name" value="CYCLIN"/>
    <property type="match status" value="2"/>
</dbReference>
<dbReference type="InterPro" id="IPR036915">
    <property type="entry name" value="Cyclin-like_sf"/>
</dbReference>
<dbReference type="InterPro" id="IPR048258">
    <property type="entry name" value="Cyclins_cyclin-box"/>
</dbReference>
<feature type="domain" description="Cyclin C-terminal" evidence="7">
    <location>
        <begin position="374"/>
        <end position="487"/>
    </location>
</feature>
<dbReference type="AlphaFoldDB" id="A0A2U1J7M3"/>
<evidence type="ECO:0000259" key="6">
    <source>
        <dbReference type="SMART" id="SM00385"/>
    </source>
</evidence>
<dbReference type="InterPro" id="IPR004367">
    <property type="entry name" value="Cyclin_C-dom"/>
</dbReference>
<feature type="compositionally biased region" description="Basic residues" evidence="5">
    <location>
        <begin position="59"/>
        <end position="73"/>
    </location>
</feature>
<evidence type="ECO:0000256" key="1">
    <source>
        <dbReference type="ARBA" id="ARBA00022618"/>
    </source>
</evidence>
<feature type="region of interest" description="Disordered" evidence="5">
    <location>
        <begin position="179"/>
        <end position="203"/>
    </location>
</feature>
<feature type="compositionally biased region" description="Low complexity" evidence="5">
    <location>
        <begin position="512"/>
        <end position="526"/>
    </location>
</feature>
<keyword evidence="1" id="KW-0132">Cell division</keyword>
<dbReference type="SMART" id="SM01332">
    <property type="entry name" value="Cyclin_C"/>
    <property type="match status" value="1"/>
</dbReference>
<evidence type="ECO:0000256" key="2">
    <source>
        <dbReference type="ARBA" id="ARBA00023127"/>
    </source>
</evidence>
<feature type="region of interest" description="Disordered" evidence="5">
    <location>
        <begin position="53"/>
        <end position="98"/>
    </location>
</feature>
<sequence>MNNRAVLTRAHAAELLSRNPPDSRRPDPDPSILPRPKRSAAAIAEHAIANAYRKPLSAKTKKLPLKPPSKRNHTNPPALRQKRIPLNKPSAARVSKPFASSPIRGSVSMLLTSSFDLSQNPPCSDISAHLEFPNNIQQIKTMLRMDFKKYHSKQTGISKSKPPTSSSLDLNTSITLYPSSKPTCSNPSTSSNNSQIAPSQKTNLNHKTTNINFPLQSDFDSPFCDIEDLDAEDRDDPLMVSEYISEITLYLLSIEDRTMPEPNYISKQPEITWSMRELLINWVIRVHYQMMMLQETLFLAVNLIDRFLSKRFVAANKFQLVGIVSLLIASKYEEMNTRPIKDFLSSADNVYSENDVLSAERFMLRVLDFDLSYSGPLNFLRRVSKADNYNLQNRTVSKYFLEVSLVDYNFLCFKPSLVAAASIYLARKIFNSGGWNPTLAHYSNYTESQLLPCINQLIKYLANNTKTDIINTKYSQECFCHASIVCRKWATSHYSSIPIHPVYSPQKQILPKTRNNTKQNRSNNNQFGKENNISEQNIETPIQNHTTNLVHNITQPIKPKPSLESPFPDDASDITVVANSSNYCLYNYSNDRSFNH</sequence>
<dbReference type="FunFam" id="1.10.472.10:FF:000001">
    <property type="entry name" value="G2/mitotic-specific cyclin"/>
    <property type="match status" value="1"/>
</dbReference>
<dbReference type="InterPro" id="IPR006671">
    <property type="entry name" value="Cyclin_N"/>
</dbReference>